<dbReference type="PANTHER" id="PTHR21427">
    <property type="entry name" value="UBIQUINONE BIOSYNTHESIS PROTEIN COQ9, MITOCHONDRIAL"/>
    <property type="match status" value="1"/>
</dbReference>
<evidence type="ECO:0000256" key="3">
    <source>
        <dbReference type="ARBA" id="ARBA00010766"/>
    </source>
</evidence>
<dbReference type="EMBL" id="JBFMKM010000009">
    <property type="protein sequence ID" value="KAL1303853.1"/>
    <property type="molecule type" value="Genomic_DNA"/>
</dbReference>
<comment type="similarity">
    <text evidence="3 8">Belongs to the COQ9 family.</text>
</comment>
<evidence type="ECO:0000256" key="7">
    <source>
        <dbReference type="ARBA" id="ARBA00023128"/>
    </source>
</evidence>
<protein>
    <recommendedName>
        <fullName evidence="8">Ubiquinone biosynthesis protein</fullName>
    </recommendedName>
</protein>
<dbReference type="InterPro" id="IPR013718">
    <property type="entry name" value="COQ9_C"/>
</dbReference>
<keyword evidence="7 8" id="KW-0496">Mitochondrion</keyword>
<dbReference type="Proteomes" id="UP001562354">
    <property type="component" value="Unassembled WGS sequence"/>
</dbReference>
<accession>A0ABR3PCG6</accession>
<feature type="domain" description="COQ9 C-terminal" evidence="10">
    <location>
        <begin position="179"/>
        <end position="247"/>
    </location>
</feature>
<reference evidence="11 12" key="1">
    <citation type="submission" date="2024-07" db="EMBL/GenBank/DDBJ databases">
        <title>Draft sequence of the Neodothiora populina.</title>
        <authorList>
            <person name="Drown D.D."/>
            <person name="Schuette U.S."/>
            <person name="Buechlein A.B."/>
            <person name="Rusch D.R."/>
            <person name="Winton L.W."/>
            <person name="Adams G.A."/>
        </authorList>
    </citation>
    <scope>NUCLEOTIDE SEQUENCE [LARGE SCALE GENOMIC DNA]</scope>
    <source>
        <strain evidence="11 12">CPC 39397</strain>
    </source>
</reference>
<comment type="function">
    <text evidence="8">Membrane-associated protein that warps the membrane surface to access and bind aromatic isoprenes with high specificity, including ubiquinone (CoQ) isoprene intermediates and presents them directly to Coq7, therefore facilitating the Coq7-mediated hydroxylase step. Participates in the biosynthesis of coenzyme Q, also named ubiquinone, an essential lipid-soluble electron transporter for aerobic cellular respiration.</text>
</comment>
<dbReference type="Pfam" id="PF08511">
    <property type="entry name" value="COQ9"/>
    <property type="match status" value="1"/>
</dbReference>
<dbReference type="PANTHER" id="PTHR21427:SF19">
    <property type="entry name" value="UBIQUINONE BIOSYNTHESIS PROTEIN COQ9, MITOCHONDRIAL"/>
    <property type="match status" value="1"/>
</dbReference>
<sequence>MAFQTKTTTTLRRLLQQRKRTLSTTTTTTAAASSTSQLLPRPKQSRTYHSYETPQPPPYPPVETSILSAAFTHVPSTGFTQTSLRLGALDAGYREASTNHFPRGEFELVMWHLRTQRTGLHSRVQFPSPPEEGQLGKLGVGAKVRALVLERLRGNVDALGGNTERLKEALALMSLASHVPPSLRELYLLGDEIWFLAGDNAVDASWYTKRATLASVYAATEIYQSADQSSDHKDTAEFLDRRLEEQRVLGGAWRNVKEWAAFQSMAGVNLVRNLGVRI</sequence>
<comment type="subcellular location">
    <subcellularLocation>
        <location evidence="1 8">Mitochondrion</location>
    </subcellularLocation>
</comment>
<evidence type="ECO:0000256" key="5">
    <source>
        <dbReference type="ARBA" id="ARBA00022946"/>
    </source>
</evidence>
<dbReference type="InterPro" id="IPR012762">
    <property type="entry name" value="Ubiq_biosynth_COQ9"/>
</dbReference>
<name>A0ABR3PCG6_9PEZI</name>
<evidence type="ECO:0000313" key="11">
    <source>
        <dbReference type="EMBL" id="KAL1303853.1"/>
    </source>
</evidence>
<evidence type="ECO:0000256" key="6">
    <source>
        <dbReference type="ARBA" id="ARBA00023121"/>
    </source>
</evidence>
<evidence type="ECO:0000256" key="8">
    <source>
        <dbReference type="RuleBase" id="RU366063"/>
    </source>
</evidence>
<evidence type="ECO:0000256" key="1">
    <source>
        <dbReference type="ARBA" id="ARBA00004173"/>
    </source>
</evidence>
<evidence type="ECO:0000256" key="4">
    <source>
        <dbReference type="ARBA" id="ARBA00022688"/>
    </source>
</evidence>
<organism evidence="11 12">
    <name type="scientific">Neodothiora populina</name>
    <dbReference type="NCBI Taxonomy" id="2781224"/>
    <lineage>
        <taxon>Eukaryota</taxon>
        <taxon>Fungi</taxon>
        <taxon>Dikarya</taxon>
        <taxon>Ascomycota</taxon>
        <taxon>Pezizomycotina</taxon>
        <taxon>Dothideomycetes</taxon>
        <taxon>Dothideomycetidae</taxon>
        <taxon>Dothideales</taxon>
        <taxon>Dothioraceae</taxon>
        <taxon>Neodothiora</taxon>
    </lineage>
</organism>
<keyword evidence="6 8" id="KW-0446">Lipid-binding</keyword>
<evidence type="ECO:0000256" key="2">
    <source>
        <dbReference type="ARBA" id="ARBA00004749"/>
    </source>
</evidence>
<dbReference type="RefSeq" id="XP_069200128.1">
    <property type="nucleotide sequence ID" value="XM_069342655.1"/>
</dbReference>
<gene>
    <name evidence="11" type="ORF">AAFC00_000309</name>
</gene>
<keyword evidence="4 8" id="KW-0831">Ubiquinone biosynthesis</keyword>
<evidence type="ECO:0000259" key="10">
    <source>
        <dbReference type="Pfam" id="PF08511"/>
    </source>
</evidence>
<dbReference type="GeneID" id="95974012"/>
<proteinExistence type="inferred from homology"/>
<dbReference type="Gene3D" id="1.10.357.10">
    <property type="entry name" value="Tetracycline Repressor, domain 2"/>
    <property type="match status" value="1"/>
</dbReference>
<comment type="pathway">
    <text evidence="2 8">Cofactor biosynthesis; ubiquinone biosynthesis.</text>
</comment>
<evidence type="ECO:0000256" key="9">
    <source>
        <dbReference type="SAM" id="MobiDB-lite"/>
    </source>
</evidence>
<feature type="region of interest" description="Disordered" evidence="9">
    <location>
        <begin position="20"/>
        <end position="59"/>
    </location>
</feature>
<keyword evidence="5" id="KW-0809">Transit peptide</keyword>
<keyword evidence="12" id="KW-1185">Reference proteome</keyword>
<feature type="compositionally biased region" description="Low complexity" evidence="9">
    <location>
        <begin position="22"/>
        <end position="39"/>
    </location>
</feature>
<dbReference type="NCBIfam" id="TIGR02396">
    <property type="entry name" value="diverge_rpsU"/>
    <property type="match status" value="1"/>
</dbReference>
<comment type="caution">
    <text evidence="11">The sequence shown here is derived from an EMBL/GenBank/DDBJ whole genome shotgun (WGS) entry which is preliminary data.</text>
</comment>
<evidence type="ECO:0000313" key="12">
    <source>
        <dbReference type="Proteomes" id="UP001562354"/>
    </source>
</evidence>